<evidence type="ECO:0008006" key="3">
    <source>
        <dbReference type="Google" id="ProtNLM"/>
    </source>
</evidence>
<accession>A0ABQ8UVI0</accession>
<dbReference type="PANTHER" id="PTHR14352">
    <property type="entry name" value="HAUS AUGMIN-LIKE COMPLEX SUBUNIT 7"/>
    <property type="match status" value="1"/>
</dbReference>
<dbReference type="Proteomes" id="UP001141327">
    <property type="component" value="Unassembled WGS sequence"/>
</dbReference>
<reference evidence="1" key="1">
    <citation type="journal article" date="2022" name="bioRxiv">
        <title>Genomics of Preaxostyla Flagellates Illuminates Evolutionary Transitions and the Path Towards Mitochondrial Loss.</title>
        <authorList>
            <person name="Novak L.V.F."/>
            <person name="Treitli S.C."/>
            <person name="Pyrih J."/>
            <person name="Halakuc P."/>
            <person name="Pipaliya S.V."/>
            <person name="Vacek V."/>
            <person name="Brzon O."/>
            <person name="Soukal P."/>
            <person name="Eme L."/>
            <person name="Dacks J.B."/>
            <person name="Karnkowska A."/>
            <person name="Elias M."/>
            <person name="Hampl V."/>
        </authorList>
    </citation>
    <scope>NUCLEOTIDE SEQUENCE</scope>
    <source>
        <strain evidence="1">RCP-MX</strain>
    </source>
</reference>
<dbReference type="PANTHER" id="PTHR14352:SF2">
    <property type="entry name" value="HAUS AUGMIN-LIKE COMPLEX SUBUNIT 7"/>
    <property type="match status" value="1"/>
</dbReference>
<gene>
    <name evidence="1" type="ORF">PAPYR_2992</name>
</gene>
<name>A0ABQ8UVI0_9EUKA</name>
<organism evidence="1 2">
    <name type="scientific">Paratrimastix pyriformis</name>
    <dbReference type="NCBI Taxonomy" id="342808"/>
    <lineage>
        <taxon>Eukaryota</taxon>
        <taxon>Metamonada</taxon>
        <taxon>Preaxostyla</taxon>
        <taxon>Paratrimastigidae</taxon>
        <taxon>Paratrimastix</taxon>
    </lineage>
</organism>
<sequence>MNPTQQRLRALGCPMAFEVTEESILIPGKLRFDVIEWLFSLVDEDWKDTGQNLTENQVQKMTRFASYLGLCQSSQTDLLDGTAPPERQVTFFRTLIDFASTLIEAPEQLSTGRIQLESLHAGLNEAYHRDCDLLDCVLAQRTPLPPDAPPSDPPMAGLPAPSTQIGMFSTEPNLAKVRGTLMDLQSRHGALEEQLAKMAAQCTFTPGEDTAIAEAALAAQLGDLQQALTVFVSVYSTEFAPWMKQPDVLEGVGEAATEALPQLQAALETLENARVLRECCENLRSLAQQCPDPQKTQADIFKRQEAARIFQNAAAQLFERSPSDPSTAIT</sequence>
<evidence type="ECO:0000313" key="2">
    <source>
        <dbReference type="Proteomes" id="UP001141327"/>
    </source>
</evidence>
<proteinExistence type="predicted"/>
<dbReference type="InterPro" id="IPR010604">
    <property type="entry name" value="Plant_AUG7"/>
</dbReference>
<protein>
    <recommendedName>
        <fullName evidence="3">HAUS augmin-like complex subunit 7</fullName>
    </recommendedName>
</protein>
<evidence type="ECO:0000313" key="1">
    <source>
        <dbReference type="EMBL" id="KAJ4460755.1"/>
    </source>
</evidence>
<dbReference type="EMBL" id="JAPMOS010000011">
    <property type="protein sequence ID" value="KAJ4460755.1"/>
    <property type="molecule type" value="Genomic_DNA"/>
</dbReference>
<dbReference type="Pfam" id="PF06694">
    <property type="entry name" value="Plant_NMP1"/>
    <property type="match status" value="1"/>
</dbReference>
<keyword evidence="2" id="KW-1185">Reference proteome</keyword>
<dbReference type="InterPro" id="IPR029711">
    <property type="entry name" value="Haus7-like"/>
</dbReference>
<comment type="caution">
    <text evidence="1">The sequence shown here is derived from an EMBL/GenBank/DDBJ whole genome shotgun (WGS) entry which is preliminary data.</text>
</comment>